<evidence type="ECO:0000313" key="3">
    <source>
        <dbReference type="RefSeq" id="XP_033577644.1"/>
    </source>
</evidence>
<dbReference type="Gene3D" id="1.25.40.20">
    <property type="entry name" value="Ankyrin repeat-containing domain"/>
    <property type="match status" value="1"/>
</dbReference>
<dbReference type="InterPro" id="IPR036770">
    <property type="entry name" value="Ankyrin_rpt-contain_sf"/>
</dbReference>
<sequence length="148" mass="16778">MKLLIKRNSDFFGMPILGNKEKQTCLHIAIRRNEGKCVEWLLDNMKIEHIQQTNLYGETGWEAACGLGSISFKVASAFVLAEENNQSFHADCLWDKLELFGTVTTYSFWLSNIPGLLVGVIGPTCFWPENMLEDLISIQGFTRNSSER</sequence>
<dbReference type="SUPFAM" id="SSF48403">
    <property type="entry name" value="Ankyrin repeat"/>
    <property type="match status" value="1"/>
</dbReference>
<reference evidence="1 3" key="1">
    <citation type="journal article" date="2020" name="Stud. Mycol.">
        <title>101 Dothideomycetes genomes: a test case for predicting lifestyles and emergence of pathogens.</title>
        <authorList>
            <person name="Haridas S."/>
            <person name="Albert R."/>
            <person name="Binder M."/>
            <person name="Bloem J."/>
            <person name="Labutti K."/>
            <person name="Salamov A."/>
            <person name="Andreopoulos B."/>
            <person name="Baker S."/>
            <person name="Barry K."/>
            <person name="Bills G."/>
            <person name="Bluhm B."/>
            <person name="Cannon C."/>
            <person name="Castanera R."/>
            <person name="Culley D."/>
            <person name="Daum C."/>
            <person name="Ezra D."/>
            <person name="Gonzalez J."/>
            <person name="Henrissat B."/>
            <person name="Kuo A."/>
            <person name="Liang C."/>
            <person name="Lipzen A."/>
            <person name="Lutzoni F."/>
            <person name="Magnuson J."/>
            <person name="Mondo S."/>
            <person name="Nolan M."/>
            <person name="Ohm R."/>
            <person name="Pangilinan J."/>
            <person name="Park H.-J."/>
            <person name="Ramirez L."/>
            <person name="Alfaro M."/>
            <person name="Sun H."/>
            <person name="Tritt A."/>
            <person name="Yoshinaga Y."/>
            <person name="Zwiers L.-H."/>
            <person name="Turgeon B."/>
            <person name="Goodwin S."/>
            <person name="Spatafora J."/>
            <person name="Crous P."/>
            <person name="Grigoriev I."/>
        </authorList>
    </citation>
    <scope>NUCLEOTIDE SEQUENCE</scope>
    <source>
        <strain evidence="1 3">CBS 304.34</strain>
    </source>
</reference>
<dbReference type="Proteomes" id="UP000504636">
    <property type="component" value="Unplaced"/>
</dbReference>
<evidence type="ECO:0008006" key="4">
    <source>
        <dbReference type="Google" id="ProtNLM"/>
    </source>
</evidence>
<keyword evidence="2" id="KW-1185">Reference proteome</keyword>
<proteinExistence type="predicted"/>
<dbReference type="GeneID" id="54454958"/>
<reference evidence="3" key="3">
    <citation type="submission" date="2025-04" db="UniProtKB">
        <authorList>
            <consortium name="RefSeq"/>
        </authorList>
    </citation>
    <scope>IDENTIFICATION</scope>
    <source>
        <strain evidence="3">CBS 304.34</strain>
    </source>
</reference>
<gene>
    <name evidence="1 3" type="ORF">BDZ99DRAFT_286930</name>
</gene>
<reference evidence="3" key="2">
    <citation type="submission" date="2020-04" db="EMBL/GenBank/DDBJ databases">
        <authorList>
            <consortium name="NCBI Genome Project"/>
        </authorList>
    </citation>
    <scope>NUCLEOTIDE SEQUENCE</scope>
    <source>
        <strain evidence="3">CBS 304.34</strain>
    </source>
</reference>
<dbReference type="AlphaFoldDB" id="A0A6A6YPH7"/>
<organism evidence="1">
    <name type="scientific">Mytilinidion resinicola</name>
    <dbReference type="NCBI Taxonomy" id="574789"/>
    <lineage>
        <taxon>Eukaryota</taxon>
        <taxon>Fungi</taxon>
        <taxon>Dikarya</taxon>
        <taxon>Ascomycota</taxon>
        <taxon>Pezizomycotina</taxon>
        <taxon>Dothideomycetes</taxon>
        <taxon>Pleosporomycetidae</taxon>
        <taxon>Mytilinidiales</taxon>
        <taxon>Mytilinidiaceae</taxon>
        <taxon>Mytilinidion</taxon>
    </lineage>
</organism>
<evidence type="ECO:0000313" key="1">
    <source>
        <dbReference type="EMBL" id="KAF2810680.1"/>
    </source>
</evidence>
<accession>A0A6A6YPH7</accession>
<dbReference type="RefSeq" id="XP_033577644.1">
    <property type="nucleotide sequence ID" value="XM_033714065.1"/>
</dbReference>
<protein>
    <recommendedName>
        <fullName evidence="4">Ankyrin</fullName>
    </recommendedName>
</protein>
<name>A0A6A6YPH7_9PEZI</name>
<evidence type="ECO:0000313" key="2">
    <source>
        <dbReference type="Proteomes" id="UP000504636"/>
    </source>
</evidence>
<dbReference type="EMBL" id="MU003699">
    <property type="protein sequence ID" value="KAF2810680.1"/>
    <property type="molecule type" value="Genomic_DNA"/>
</dbReference>